<evidence type="ECO:0000313" key="2">
    <source>
        <dbReference type="EMBL" id="KAF7492194.1"/>
    </source>
</evidence>
<dbReference type="InterPro" id="IPR043130">
    <property type="entry name" value="CDP-OH_PTrfase_TM_dom"/>
</dbReference>
<organism evidence="2">
    <name type="scientific">Sarcoptes scabiei</name>
    <name type="common">Itch mite</name>
    <name type="synonym">Acarus scabiei</name>
    <dbReference type="NCBI Taxonomy" id="52283"/>
    <lineage>
        <taxon>Eukaryota</taxon>
        <taxon>Metazoa</taxon>
        <taxon>Ecdysozoa</taxon>
        <taxon>Arthropoda</taxon>
        <taxon>Chelicerata</taxon>
        <taxon>Arachnida</taxon>
        <taxon>Acari</taxon>
        <taxon>Acariformes</taxon>
        <taxon>Sarcoptiformes</taxon>
        <taxon>Astigmata</taxon>
        <taxon>Psoroptidia</taxon>
        <taxon>Sarcoptoidea</taxon>
        <taxon>Sarcoptidae</taxon>
        <taxon>Sarcoptinae</taxon>
        <taxon>Sarcoptes</taxon>
    </lineage>
</organism>
<keyword evidence="1" id="KW-0472">Membrane</keyword>
<reference evidence="4" key="1">
    <citation type="journal article" date="2020" name="PLoS Negl. Trop. Dis.">
        <title>High-quality nuclear genome for Sarcoptes scabiei-A critical resource for a neglected parasite.</title>
        <authorList>
            <person name="Korhonen P.K."/>
            <person name="Gasser R.B."/>
            <person name="Ma G."/>
            <person name="Wang T."/>
            <person name="Stroehlein A.J."/>
            <person name="Young N.D."/>
            <person name="Ang C.S."/>
            <person name="Fernando D.D."/>
            <person name="Lu H.C."/>
            <person name="Taylor S."/>
            <person name="Reynolds S.L."/>
            <person name="Mofiz E."/>
            <person name="Najaraj S.H."/>
            <person name="Gowda H."/>
            <person name="Madugundu A."/>
            <person name="Renuse S."/>
            <person name="Holt D."/>
            <person name="Pandey A."/>
            <person name="Papenfuss A.T."/>
            <person name="Fischer K."/>
        </authorList>
    </citation>
    <scope>NUCLEOTIDE SEQUENCE [LARGE SCALE GENOMIC DNA]</scope>
</reference>
<dbReference type="Proteomes" id="UP000070412">
    <property type="component" value="Unassembled WGS sequence"/>
</dbReference>
<feature type="transmembrane region" description="Helical" evidence="1">
    <location>
        <begin position="99"/>
        <end position="119"/>
    </location>
</feature>
<name>A0A834VEM0_SARSC</name>
<keyword evidence="4" id="KW-1185">Reference proteome</keyword>
<dbReference type="EMBL" id="WVUK01000056">
    <property type="protein sequence ID" value="KAF7492194.1"/>
    <property type="molecule type" value="Genomic_DNA"/>
</dbReference>
<dbReference type="EnsemblMetazoa" id="SSS_5416s_mrna">
    <property type="protein sequence ID" value="KAF7492194.1"/>
    <property type="gene ID" value="SSS_5416"/>
</dbReference>
<dbReference type="AlphaFoldDB" id="A0A834VEM0"/>
<gene>
    <name evidence="2" type="ORF">SSS_5416</name>
</gene>
<dbReference type="Gene3D" id="1.20.120.1760">
    <property type="match status" value="1"/>
</dbReference>
<feature type="transmembrane region" description="Helical" evidence="1">
    <location>
        <begin position="174"/>
        <end position="194"/>
    </location>
</feature>
<feature type="transmembrane region" description="Helical" evidence="1">
    <location>
        <begin position="35"/>
        <end position="51"/>
    </location>
</feature>
<feature type="transmembrane region" description="Helical" evidence="1">
    <location>
        <begin position="262"/>
        <end position="279"/>
    </location>
</feature>
<evidence type="ECO:0000313" key="3">
    <source>
        <dbReference type="EnsemblMetazoa" id="KAF7492194.1"/>
    </source>
</evidence>
<evidence type="ECO:0000313" key="4">
    <source>
        <dbReference type="Proteomes" id="UP000070412"/>
    </source>
</evidence>
<accession>A0A834VEM0</accession>
<keyword evidence="1" id="KW-0812">Transmembrane</keyword>
<evidence type="ECO:0000256" key="1">
    <source>
        <dbReference type="SAM" id="Phobius"/>
    </source>
</evidence>
<protein>
    <submittedName>
        <fullName evidence="2">Ceramide phosphoethanolamine synthase</fullName>
    </submittedName>
</protein>
<keyword evidence="1" id="KW-1133">Transmembrane helix</keyword>
<sequence>MLDHLNVYILQPFTERFLELTKLPKRLPWITANQISYLGVLFALIAARSILNQNLSLRRLGVLFFLTRQFLDDLDGYIARYRLGIDARKQISLPNSSGYLVDGICDAVGIILLVMASFLRTLQNRKTIMESTENFDLSPLLNKTKSNYQRILNRMKLSFKHLFFYHKRCSNAKIFLFHLIEIGISSLLWNYFLIKFHLVMDPKIENGFQNRSLIQRKLFQSPMNLIIMWFWRCLNPHALTNYLLLSIWLNRTLQYLRFCNKIIVFLLIGLGTISFIHYIDIQFCTDRFE</sequence>
<dbReference type="OrthoDB" id="10253254at2759"/>
<feature type="transmembrane region" description="Helical" evidence="1">
    <location>
        <begin position="229"/>
        <end position="250"/>
    </location>
</feature>
<reference evidence="2" key="2">
    <citation type="submission" date="2020-01" db="EMBL/GenBank/DDBJ databases">
        <authorList>
            <person name="Korhonen P.K.K."/>
            <person name="Guangxu M.G."/>
            <person name="Wang T.W."/>
            <person name="Stroehlein A.J.S."/>
            <person name="Young N.D."/>
            <person name="Ang C.-S.A."/>
            <person name="Fernando D.W.F."/>
            <person name="Lu H.L."/>
            <person name="Taylor S.T."/>
            <person name="Ehtesham M.E.M."/>
            <person name="Najaraj S.H.N."/>
            <person name="Harsha G.H.G."/>
            <person name="Madugundu A.M."/>
            <person name="Renuse S.R."/>
            <person name="Holt D.H."/>
            <person name="Pandey A.P."/>
            <person name="Papenfuss A.P."/>
            <person name="Gasser R.B.G."/>
            <person name="Fischer K.F."/>
        </authorList>
    </citation>
    <scope>NUCLEOTIDE SEQUENCE</scope>
    <source>
        <strain evidence="2">SSS_KF_BRIS2020</strain>
    </source>
</reference>
<proteinExistence type="predicted"/>
<reference evidence="3" key="3">
    <citation type="submission" date="2022-06" db="UniProtKB">
        <authorList>
            <consortium name="EnsemblMetazoa"/>
        </authorList>
    </citation>
    <scope>IDENTIFICATION</scope>
</reference>